<proteinExistence type="predicted"/>
<evidence type="ECO:0000313" key="2">
    <source>
        <dbReference type="EMBL" id="KKT35272.1"/>
    </source>
</evidence>
<keyword evidence="1" id="KW-1133">Transmembrane helix</keyword>
<evidence type="ECO:0000256" key="1">
    <source>
        <dbReference type="SAM" id="Phobius"/>
    </source>
</evidence>
<feature type="transmembrane region" description="Helical" evidence="1">
    <location>
        <begin position="58"/>
        <end position="80"/>
    </location>
</feature>
<comment type="caution">
    <text evidence="2">The sequence shown here is derived from an EMBL/GenBank/DDBJ whole genome shotgun (WGS) entry which is preliminary data.</text>
</comment>
<dbReference type="EMBL" id="LCHN01000019">
    <property type="protein sequence ID" value="KKT35272.1"/>
    <property type="molecule type" value="Genomic_DNA"/>
</dbReference>
<dbReference type="AlphaFoldDB" id="A0A0G1ITW4"/>
<keyword evidence="1" id="KW-0472">Membrane</keyword>
<keyword evidence="1" id="KW-0812">Transmembrane</keyword>
<name>A0A0G1ITW4_9BACT</name>
<organism evidence="2 3">
    <name type="scientific">Candidatus Collierbacteria bacterium GW2011_GWA1_44_12</name>
    <dbReference type="NCBI Taxonomy" id="1618376"/>
    <lineage>
        <taxon>Bacteria</taxon>
        <taxon>Candidatus Collieribacteriota</taxon>
    </lineage>
</organism>
<gene>
    <name evidence="2" type="ORF">UW23_C0019G0021</name>
</gene>
<protein>
    <submittedName>
        <fullName evidence="2">Uncharacterized protein</fullName>
    </submittedName>
</protein>
<evidence type="ECO:0000313" key="3">
    <source>
        <dbReference type="Proteomes" id="UP000034069"/>
    </source>
</evidence>
<dbReference type="Proteomes" id="UP000034069">
    <property type="component" value="Unassembled WGS sequence"/>
</dbReference>
<reference evidence="2 3" key="1">
    <citation type="journal article" date="2015" name="Nature">
        <title>rRNA introns, odd ribosomes, and small enigmatic genomes across a large radiation of phyla.</title>
        <authorList>
            <person name="Brown C.T."/>
            <person name="Hug L.A."/>
            <person name="Thomas B.C."/>
            <person name="Sharon I."/>
            <person name="Castelle C.J."/>
            <person name="Singh A."/>
            <person name="Wilkins M.J."/>
            <person name="Williams K.H."/>
            <person name="Banfield J.F."/>
        </authorList>
    </citation>
    <scope>NUCLEOTIDE SEQUENCE [LARGE SCALE GENOMIC DNA]</scope>
</reference>
<sequence>MGVGVGLDGAVAGLFSDLLPLLRIIKAIATPAKRTRVIMIKIRFENILNAIIDSMKKIYYVSLLVFAVMFLSLASTPSLAAKKRVWGKNIVVPTTQSKSFSASARFTGWKQYLNVSFRGVTSTQGINYELIYSSNGVDQGAGGRVNAGEGNVTRKMFLGTCSHGVCVAHKNISNVRLRITYTTAGGQIVAKNYRVKY</sequence>
<accession>A0A0G1ITW4</accession>